<keyword evidence="3" id="KW-1185">Reference proteome</keyword>
<evidence type="ECO:0000256" key="1">
    <source>
        <dbReference type="SAM" id="MobiDB-lite"/>
    </source>
</evidence>
<comment type="caution">
    <text evidence="2">The sequence shown here is derived from an EMBL/GenBank/DDBJ whole genome shotgun (WGS) entry which is preliminary data.</text>
</comment>
<reference evidence="2" key="1">
    <citation type="journal article" date="2023" name="Science">
        <title>Genome structures resolve the early diversification of teleost fishes.</title>
        <authorList>
            <person name="Parey E."/>
            <person name="Louis A."/>
            <person name="Montfort J."/>
            <person name="Bouchez O."/>
            <person name="Roques C."/>
            <person name="Iampietro C."/>
            <person name="Lluch J."/>
            <person name="Castinel A."/>
            <person name="Donnadieu C."/>
            <person name="Desvignes T."/>
            <person name="Floi Bucao C."/>
            <person name="Jouanno E."/>
            <person name="Wen M."/>
            <person name="Mejri S."/>
            <person name="Dirks R."/>
            <person name="Jansen H."/>
            <person name="Henkel C."/>
            <person name="Chen W.J."/>
            <person name="Zahm M."/>
            <person name="Cabau C."/>
            <person name="Klopp C."/>
            <person name="Thompson A.W."/>
            <person name="Robinson-Rechavi M."/>
            <person name="Braasch I."/>
            <person name="Lecointre G."/>
            <person name="Bobe J."/>
            <person name="Postlethwait J.H."/>
            <person name="Berthelot C."/>
            <person name="Roest Crollius H."/>
            <person name="Guiguen Y."/>
        </authorList>
    </citation>
    <scope>NUCLEOTIDE SEQUENCE</scope>
    <source>
        <strain evidence="2">NC1722</strain>
    </source>
</reference>
<name>A0AAD7WIY2_9TELE</name>
<dbReference type="Proteomes" id="UP001221898">
    <property type="component" value="Unassembled WGS sequence"/>
</dbReference>
<protein>
    <submittedName>
        <fullName evidence="2">Uncharacterized protein</fullName>
    </submittedName>
</protein>
<proteinExistence type="predicted"/>
<feature type="region of interest" description="Disordered" evidence="1">
    <location>
        <begin position="1"/>
        <end position="20"/>
    </location>
</feature>
<dbReference type="AlphaFoldDB" id="A0AAD7WIY2"/>
<dbReference type="EMBL" id="JAINUG010000089">
    <property type="protein sequence ID" value="KAJ8398533.1"/>
    <property type="molecule type" value="Genomic_DNA"/>
</dbReference>
<sequence length="100" mass="11898">MTEEDTEWNAQDSKTTDRNHVDSLLDISEESLVKEFPYETHVQAWGEAVRGWDECPPMDRLFELQKRWLWLSKEHQFKEGKCGDLQLNLGRQFDSRDQIV</sequence>
<organism evidence="2 3">
    <name type="scientific">Aldrovandia affinis</name>
    <dbReference type="NCBI Taxonomy" id="143900"/>
    <lineage>
        <taxon>Eukaryota</taxon>
        <taxon>Metazoa</taxon>
        <taxon>Chordata</taxon>
        <taxon>Craniata</taxon>
        <taxon>Vertebrata</taxon>
        <taxon>Euteleostomi</taxon>
        <taxon>Actinopterygii</taxon>
        <taxon>Neopterygii</taxon>
        <taxon>Teleostei</taxon>
        <taxon>Notacanthiformes</taxon>
        <taxon>Halosauridae</taxon>
        <taxon>Aldrovandia</taxon>
    </lineage>
</organism>
<accession>A0AAD7WIY2</accession>
<evidence type="ECO:0000313" key="2">
    <source>
        <dbReference type="EMBL" id="KAJ8398533.1"/>
    </source>
</evidence>
<gene>
    <name evidence="2" type="ORF">AAFF_G00420610</name>
</gene>
<evidence type="ECO:0000313" key="3">
    <source>
        <dbReference type="Proteomes" id="UP001221898"/>
    </source>
</evidence>